<proteinExistence type="predicted"/>
<reference evidence="2 3" key="1">
    <citation type="journal article" date="2014" name="Agronomy (Basel)">
        <title>A Draft Genome Sequence for Ensete ventricosum, the Drought-Tolerant Tree Against Hunger.</title>
        <authorList>
            <person name="Harrison J."/>
            <person name="Moore K.A."/>
            <person name="Paszkiewicz K."/>
            <person name="Jones T."/>
            <person name="Grant M."/>
            <person name="Ambacheew D."/>
            <person name="Muzemil S."/>
            <person name="Studholme D.J."/>
        </authorList>
    </citation>
    <scope>NUCLEOTIDE SEQUENCE [LARGE SCALE GENOMIC DNA]</scope>
</reference>
<accession>A0A426Y0U3</accession>
<comment type="caution">
    <text evidence="2">The sequence shown here is derived from an EMBL/GenBank/DDBJ whole genome shotgun (WGS) entry which is preliminary data.</text>
</comment>
<protein>
    <submittedName>
        <fullName evidence="2">Uncharacterized protein</fullName>
    </submittedName>
</protein>
<dbReference type="EMBL" id="AMZH03015956">
    <property type="protein sequence ID" value="RRT45250.1"/>
    <property type="molecule type" value="Genomic_DNA"/>
</dbReference>
<feature type="compositionally biased region" description="Polar residues" evidence="1">
    <location>
        <begin position="112"/>
        <end position="125"/>
    </location>
</feature>
<evidence type="ECO:0000256" key="1">
    <source>
        <dbReference type="SAM" id="MobiDB-lite"/>
    </source>
</evidence>
<name>A0A426Y0U3_ENSVE</name>
<organism evidence="2 3">
    <name type="scientific">Ensete ventricosum</name>
    <name type="common">Abyssinian banana</name>
    <name type="synonym">Musa ensete</name>
    <dbReference type="NCBI Taxonomy" id="4639"/>
    <lineage>
        <taxon>Eukaryota</taxon>
        <taxon>Viridiplantae</taxon>
        <taxon>Streptophyta</taxon>
        <taxon>Embryophyta</taxon>
        <taxon>Tracheophyta</taxon>
        <taxon>Spermatophyta</taxon>
        <taxon>Magnoliopsida</taxon>
        <taxon>Liliopsida</taxon>
        <taxon>Zingiberales</taxon>
        <taxon>Musaceae</taxon>
        <taxon>Ensete</taxon>
    </lineage>
</organism>
<sequence length="360" mass="38488">MPRRFRLPRSRSLASTLTIGPPMACRDHMGVGLSSEGCGKPHPPRRQKFGITPSISAVEIREASYPTLGMPQIISRFTMSAIRTIGMYKSGIEVQVLREDLRRGENDKASHGSAQLTKVPSNSAGHENDRRLDTDPAGTVLDLGGTVLTDHCHLLFNRSLNRLCHHRYPLATSIVPSATATQSRRYSLPQPPPSHTLLCTATQPHLCQPPSAVAAALSRAITLCSNRYPCLLSLPFPPLPPRSPSPTSPCYCPLVPPPSLLLPAAQLHQLLPTSSPHLPSLSTVTVTPLATVAAPAVAAHSFLCLLTPRRSLDPYCLCPTASPTSSFPYSLSSHGLRSSAAVHTTTVAAAVAIAFLSTHT</sequence>
<gene>
    <name evidence="2" type="ORF">B296_00031008</name>
</gene>
<feature type="region of interest" description="Disordered" evidence="1">
    <location>
        <begin position="103"/>
        <end position="134"/>
    </location>
</feature>
<evidence type="ECO:0000313" key="3">
    <source>
        <dbReference type="Proteomes" id="UP000287651"/>
    </source>
</evidence>
<dbReference type="AlphaFoldDB" id="A0A426Y0U3"/>
<evidence type="ECO:0000313" key="2">
    <source>
        <dbReference type="EMBL" id="RRT45250.1"/>
    </source>
</evidence>
<dbReference type="Proteomes" id="UP000287651">
    <property type="component" value="Unassembled WGS sequence"/>
</dbReference>